<evidence type="ECO:0000313" key="3">
    <source>
        <dbReference type="EMBL" id="CAB4542228.1"/>
    </source>
</evidence>
<keyword evidence="1" id="KW-0472">Membrane</keyword>
<evidence type="ECO:0000259" key="2">
    <source>
        <dbReference type="Pfam" id="PF07331"/>
    </source>
</evidence>
<keyword evidence="1" id="KW-1133">Transmembrane helix</keyword>
<organism evidence="3">
    <name type="scientific">freshwater metagenome</name>
    <dbReference type="NCBI Taxonomy" id="449393"/>
    <lineage>
        <taxon>unclassified sequences</taxon>
        <taxon>metagenomes</taxon>
        <taxon>ecological metagenomes</taxon>
    </lineage>
</organism>
<dbReference type="Pfam" id="PF07331">
    <property type="entry name" value="TctB"/>
    <property type="match status" value="1"/>
</dbReference>
<name>A0A6J6BVK4_9ZZZZ</name>
<feature type="domain" description="DUF1468" evidence="2">
    <location>
        <begin position="18"/>
        <end position="157"/>
    </location>
</feature>
<feature type="transmembrane region" description="Helical" evidence="1">
    <location>
        <begin position="46"/>
        <end position="67"/>
    </location>
</feature>
<feature type="transmembrane region" description="Helical" evidence="1">
    <location>
        <begin position="91"/>
        <end position="121"/>
    </location>
</feature>
<feature type="transmembrane region" description="Helical" evidence="1">
    <location>
        <begin position="13"/>
        <end position="34"/>
    </location>
</feature>
<keyword evidence="1" id="KW-0812">Transmembrane</keyword>
<dbReference type="AlphaFoldDB" id="A0A6J6BVK4"/>
<feature type="transmembrane region" description="Helical" evidence="1">
    <location>
        <begin position="133"/>
        <end position="152"/>
    </location>
</feature>
<reference evidence="3" key="1">
    <citation type="submission" date="2020-05" db="EMBL/GenBank/DDBJ databases">
        <authorList>
            <person name="Chiriac C."/>
            <person name="Salcher M."/>
            <person name="Ghai R."/>
            <person name="Kavagutti S V."/>
        </authorList>
    </citation>
    <scope>NUCLEOTIDE SEQUENCE</scope>
</reference>
<evidence type="ECO:0000256" key="1">
    <source>
        <dbReference type="SAM" id="Phobius"/>
    </source>
</evidence>
<proteinExistence type="predicted"/>
<dbReference type="InterPro" id="IPR009936">
    <property type="entry name" value="DUF1468"/>
</dbReference>
<gene>
    <name evidence="3" type="ORF">UFOPK1503_00333</name>
</gene>
<sequence length="179" mass="19371">MILNSVKEAKGELVFTSFLFALSIVVLVDTINLTESNVVGFVGPKVFPFAIGIALFVLTGLQIISVLRGERGTPEGVEGGQQVDKPVWRPFIQVLVAVIAYAALIDFLGFLIMGPVLFFAVAHALGATKKLKLAFIAVILAVVVFLGFTQGLRLYLPLGFDFINQIDPSVEEDSGEETW</sequence>
<accession>A0A6J6BVK4</accession>
<dbReference type="EMBL" id="CAEZST010000004">
    <property type="protein sequence ID" value="CAB4542228.1"/>
    <property type="molecule type" value="Genomic_DNA"/>
</dbReference>
<protein>
    <submittedName>
        <fullName evidence="3">Unannotated protein</fullName>
    </submittedName>
</protein>